<protein>
    <submittedName>
        <fullName evidence="1">Uncharacterized protein</fullName>
    </submittedName>
</protein>
<name>X1PEA7_9ZZZZ</name>
<evidence type="ECO:0000313" key="1">
    <source>
        <dbReference type="EMBL" id="GAI40816.1"/>
    </source>
</evidence>
<feature type="non-terminal residue" evidence="1">
    <location>
        <position position="260"/>
    </location>
</feature>
<accession>X1PEA7</accession>
<proteinExistence type="predicted"/>
<dbReference type="AlphaFoldDB" id="X1PEA7"/>
<gene>
    <name evidence="1" type="ORF">S06H3_44590</name>
</gene>
<sequence length="260" mass="28266">MYDAVLKDRFGAELDQADPGQYTASQGSVTFEYSTGEMKQLRITWDIGDLPDGTIATLSFDVVTKENPPGKQEYTSPGRKTLNSGAVLKWKDASSHQDNMSTPSCYVMAWDGEGDMPTMIDITPNTLNLASKGKWITCHIELHSGYSVENIDVSTIRLIVDNDNVPAEPGPTMIVDQDNKVKLMVKFSRSAVQAIVSVGEVELTVIGEVAGVPFEGSDVIRVIDLGYSTLQNARLGVNLNLDNGQGLAIRFYTYAGGYQG</sequence>
<organism evidence="1">
    <name type="scientific">marine sediment metagenome</name>
    <dbReference type="NCBI Taxonomy" id="412755"/>
    <lineage>
        <taxon>unclassified sequences</taxon>
        <taxon>metagenomes</taxon>
        <taxon>ecological metagenomes</taxon>
    </lineage>
</organism>
<comment type="caution">
    <text evidence="1">The sequence shown here is derived from an EMBL/GenBank/DDBJ whole genome shotgun (WGS) entry which is preliminary data.</text>
</comment>
<dbReference type="EMBL" id="BARV01027749">
    <property type="protein sequence ID" value="GAI40816.1"/>
    <property type="molecule type" value="Genomic_DNA"/>
</dbReference>
<reference evidence="1" key="1">
    <citation type="journal article" date="2014" name="Front. Microbiol.">
        <title>High frequency of phylogenetically diverse reductive dehalogenase-homologous genes in deep subseafloor sedimentary metagenomes.</title>
        <authorList>
            <person name="Kawai M."/>
            <person name="Futagami T."/>
            <person name="Toyoda A."/>
            <person name="Takaki Y."/>
            <person name="Nishi S."/>
            <person name="Hori S."/>
            <person name="Arai W."/>
            <person name="Tsubouchi T."/>
            <person name="Morono Y."/>
            <person name="Uchiyama I."/>
            <person name="Ito T."/>
            <person name="Fujiyama A."/>
            <person name="Inagaki F."/>
            <person name="Takami H."/>
        </authorList>
    </citation>
    <scope>NUCLEOTIDE SEQUENCE</scope>
    <source>
        <strain evidence="1">Expedition CK06-06</strain>
    </source>
</reference>